<comment type="subcellular location">
    <subcellularLocation>
        <location evidence="1">Nucleus</location>
    </subcellularLocation>
</comment>
<accession>A0A2G8JTG7</accession>
<evidence type="ECO:0000256" key="4">
    <source>
        <dbReference type="ARBA" id="ARBA00023163"/>
    </source>
</evidence>
<keyword evidence="2" id="KW-0677">Repeat</keyword>
<dbReference type="OrthoDB" id="6099906at2759"/>
<dbReference type="STRING" id="307972.A0A2G8JTG7"/>
<keyword evidence="4" id="KW-0804">Transcription</keyword>
<dbReference type="EMBL" id="MRZV01001292">
    <property type="protein sequence ID" value="PIK38985.1"/>
    <property type="molecule type" value="Genomic_DNA"/>
</dbReference>
<evidence type="ECO:0000256" key="1">
    <source>
        <dbReference type="ARBA" id="ARBA00004123"/>
    </source>
</evidence>
<dbReference type="SUPFAM" id="SSF55785">
    <property type="entry name" value="PYP-like sensor domain (PAS domain)"/>
    <property type="match status" value="2"/>
</dbReference>
<evidence type="ECO:0000256" key="2">
    <source>
        <dbReference type="ARBA" id="ARBA00022737"/>
    </source>
</evidence>
<dbReference type="SMART" id="SM00091">
    <property type="entry name" value="PAS"/>
    <property type="match status" value="2"/>
</dbReference>
<dbReference type="GO" id="GO:0005634">
    <property type="term" value="C:nucleus"/>
    <property type="evidence" value="ECO:0007669"/>
    <property type="project" value="UniProtKB-SubCell"/>
</dbReference>
<dbReference type="Pfam" id="PF00989">
    <property type="entry name" value="PAS"/>
    <property type="match status" value="1"/>
</dbReference>
<evidence type="ECO:0000259" key="7">
    <source>
        <dbReference type="PROSITE" id="PS50112"/>
    </source>
</evidence>
<name>A0A2G8JTG7_STIJA</name>
<evidence type="ECO:0000313" key="8">
    <source>
        <dbReference type="EMBL" id="PIK38985.1"/>
    </source>
</evidence>
<dbReference type="InterPro" id="IPR000014">
    <property type="entry name" value="PAS"/>
</dbReference>
<feature type="domain" description="PAS" evidence="7">
    <location>
        <begin position="50"/>
        <end position="120"/>
    </location>
</feature>
<dbReference type="GO" id="GO:0000981">
    <property type="term" value="F:DNA-binding transcription factor activity, RNA polymerase II-specific"/>
    <property type="evidence" value="ECO:0007669"/>
    <property type="project" value="TreeGrafter"/>
</dbReference>
<protein>
    <submittedName>
        <fullName evidence="8">Putative single-minded-like 2 isoform X2</fullName>
    </submittedName>
</protein>
<keyword evidence="5" id="KW-0539">Nucleus</keyword>
<evidence type="ECO:0000256" key="5">
    <source>
        <dbReference type="ARBA" id="ARBA00023242"/>
    </source>
</evidence>
<dbReference type="PANTHER" id="PTHR23043:SF17">
    <property type="entry name" value="PROTEIN SIMILAR"/>
    <property type="match status" value="1"/>
</dbReference>
<dbReference type="PANTHER" id="PTHR23043">
    <property type="entry name" value="HYPOXIA-INDUCIBLE FACTOR 1 ALPHA"/>
    <property type="match status" value="1"/>
</dbReference>
<proteinExistence type="predicted"/>
<gene>
    <name evidence="8" type="ORF">BSL78_24172</name>
</gene>
<feature type="compositionally biased region" description="Polar residues" evidence="6">
    <location>
        <begin position="364"/>
        <end position="381"/>
    </location>
</feature>
<dbReference type="GO" id="GO:0000977">
    <property type="term" value="F:RNA polymerase II transcription regulatory region sequence-specific DNA binding"/>
    <property type="evidence" value="ECO:0007669"/>
    <property type="project" value="TreeGrafter"/>
</dbReference>
<reference evidence="8 9" key="1">
    <citation type="journal article" date="2017" name="PLoS Biol.">
        <title>The sea cucumber genome provides insights into morphological evolution and visceral regeneration.</title>
        <authorList>
            <person name="Zhang X."/>
            <person name="Sun L."/>
            <person name="Yuan J."/>
            <person name="Sun Y."/>
            <person name="Gao Y."/>
            <person name="Zhang L."/>
            <person name="Li S."/>
            <person name="Dai H."/>
            <person name="Hamel J.F."/>
            <person name="Liu C."/>
            <person name="Yu Y."/>
            <person name="Liu S."/>
            <person name="Lin W."/>
            <person name="Guo K."/>
            <person name="Jin S."/>
            <person name="Xu P."/>
            <person name="Storey K.B."/>
            <person name="Huan P."/>
            <person name="Zhang T."/>
            <person name="Zhou Y."/>
            <person name="Zhang J."/>
            <person name="Lin C."/>
            <person name="Li X."/>
            <person name="Xing L."/>
            <person name="Huo D."/>
            <person name="Sun M."/>
            <person name="Wang L."/>
            <person name="Mercier A."/>
            <person name="Li F."/>
            <person name="Yang H."/>
            <person name="Xiang J."/>
        </authorList>
    </citation>
    <scope>NUCLEOTIDE SEQUENCE [LARGE SCALE GENOMIC DNA]</scope>
    <source>
        <strain evidence="8">Shaxun</strain>
        <tissue evidence="8">Muscle</tissue>
    </source>
</reference>
<organism evidence="8 9">
    <name type="scientific">Stichopus japonicus</name>
    <name type="common">Sea cucumber</name>
    <dbReference type="NCBI Taxonomy" id="307972"/>
    <lineage>
        <taxon>Eukaryota</taxon>
        <taxon>Metazoa</taxon>
        <taxon>Echinodermata</taxon>
        <taxon>Eleutherozoa</taxon>
        <taxon>Echinozoa</taxon>
        <taxon>Holothuroidea</taxon>
        <taxon>Aspidochirotacea</taxon>
        <taxon>Aspidochirotida</taxon>
        <taxon>Stichopodidae</taxon>
        <taxon>Apostichopus</taxon>
    </lineage>
</organism>
<dbReference type="InterPro" id="IPR013767">
    <property type="entry name" value="PAS_fold"/>
</dbReference>
<feature type="region of interest" description="Disordered" evidence="6">
    <location>
        <begin position="361"/>
        <end position="393"/>
    </location>
</feature>
<dbReference type="CDD" id="cd00130">
    <property type="entry name" value="PAS"/>
    <property type="match status" value="2"/>
</dbReference>
<comment type="caution">
    <text evidence="8">The sequence shown here is derived from an EMBL/GenBank/DDBJ whole genome shotgun (WGS) entry which is preliminary data.</text>
</comment>
<dbReference type="InterPro" id="IPR035965">
    <property type="entry name" value="PAS-like_dom_sf"/>
</dbReference>
<dbReference type="GO" id="GO:0071456">
    <property type="term" value="P:cellular response to hypoxia"/>
    <property type="evidence" value="ECO:0007669"/>
    <property type="project" value="TreeGrafter"/>
</dbReference>
<evidence type="ECO:0000313" key="9">
    <source>
        <dbReference type="Proteomes" id="UP000230750"/>
    </source>
</evidence>
<dbReference type="Proteomes" id="UP000230750">
    <property type="component" value="Unassembled WGS sequence"/>
</dbReference>
<dbReference type="Gene3D" id="3.30.450.20">
    <property type="entry name" value="PAS domain"/>
    <property type="match status" value="2"/>
</dbReference>
<evidence type="ECO:0000256" key="3">
    <source>
        <dbReference type="ARBA" id="ARBA00023015"/>
    </source>
</evidence>
<dbReference type="PROSITE" id="PS50112">
    <property type="entry name" value="PAS"/>
    <property type="match status" value="1"/>
</dbReference>
<evidence type="ECO:0000256" key="6">
    <source>
        <dbReference type="SAM" id="MobiDB-lite"/>
    </source>
</evidence>
<sequence length="651" mass="73000">MFLLHFSAAGLSDRRSVDVTVPNANDHPLMQQWNHHGAPLTNTEPAIIDAPKEIRLALESLDSFLLVVTADGTILYTSDNISTHLGFHPVDLVHRCIYGIVHPDDHGEVKNVLEQTLLAEHVAEETSDDTKDRLHSEPRNVSFLCRMKCFNGTSTGHVKMLCNGTMHTLPEAVKSRNSPCQVLFVSFQLFSAVTSNTDLESNGRAFWTRHKLDFTTTAVDDRIETIFGLKSSEMLNTSLYNAIHTDDLAAMYACHKARTNQVRGCGFTRTVIESRWKMERRKSFYAYNTKEESARSRYAHEEYLKVISTASQDNEQYGSATSEQAQRRRWTSNDTYVVASQLGHKLKDDYSVSLHSPHGACPSSYHQASDCQSELSNTPTESGHDTTHQRTFSQSHSLINNDYQSQVDGPHHISPDLIGESTNMLAQYGDINPALSMYQMVAHLPPEMYDVNTYRKHALRLMENAHREWYHHRMPPIAHMQAANSDMYFQHSDGAGNQFPGMTVAPPTPPSTPNLIPYGQSGSHDPHHHGYSRPSSSWTEHYMNGLQQSQAEYCASYIVNGEVQVKLVRNGMYPWGSNGYYGDAYQPSGKLDPTVSHCGGYPVDNVTIEIRIANPVSRVKSLANIPNVTLTTQISTANDFLVRWLILKMAA</sequence>
<keyword evidence="3" id="KW-0805">Transcription regulation</keyword>
<keyword evidence="9" id="KW-1185">Reference proteome</keyword>
<dbReference type="AlphaFoldDB" id="A0A2G8JTG7"/>